<accession>A0AAJ3NUD1</accession>
<proteinExistence type="predicted"/>
<dbReference type="InterPro" id="IPR050275">
    <property type="entry name" value="PGM_Phosphatase"/>
</dbReference>
<dbReference type="Gene3D" id="3.40.50.1240">
    <property type="entry name" value="Phosphoglycerate mutase-like"/>
    <property type="match status" value="1"/>
</dbReference>
<dbReference type="AlphaFoldDB" id="A0AAJ3NUD1"/>
<dbReference type="GO" id="GO:0016791">
    <property type="term" value="F:phosphatase activity"/>
    <property type="evidence" value="ECO:0007669"/>
    <property type="project" value="TreeGrafter"/>
</dbReference>
<dbReference type="Proteomes" id="UP000193387">
    <property type="component" value="Unassembled WGS sequence"/>
</dbReference>
<gene>
    <name evidence="1" type="ORF">AWC23_02760</name>
</gene>
<organism evidence="1 2">
    <name type="scientific">Mycobacterium saskatchewanense</name>
    <dbReference type="NCBI Taxonomy" id="220927"/>
    <lineage>
        <taxon>Bacteria</taxon>
        <taxon>Bacillati</taxon>
        <taxon>Actinomycetota</taxon>
        <taxon>Actinomycetes</taxon>
        <taxon>Mycobacteriales</taxon>
        <taxon>Mycobacteriaceae</taxon>
        <taxon>Mycobacterium</taxon>
        <taxon>Mycobacterium simiae complex</taxon>
    </lineage>
</organism>
<keyword evidence="2" id="KW-1185">Reference proteome</keyword>
<dbReference type="SUPFAM" id="SSF53254">
    <property type="entry name" value="Phosphoglycerate mutase-like"/>
    <property type="match status" value="1"/>
</dbReference>
<dbReference type="CDD" id="cd07067">
    <property type="entry name" value="HP_PGM_like"/>
    <property type="match status" value="1"/>
</dbReference>
<protein>
    <recommendedName>
        <fullName evidence="3">Phosphoglycerate mutase</fullName>
    </recommendedName>
</protein>
<evidence type="ECO:0008006" key="3">
    <source>
        <dbReference type="Google" id="ProtNLM"/>
    </source>
</evidence>
<dbReference type="InterPro" id="IPR029033">
    <property type="entry name" value="His_PPase_superfam"/>
</dbReference>
<dbReference type="PANTHER" id="PTHR48100">
    <property type="entry name" value="BROAD-SPECIFICITY PHOSPHATASE YOR283W-RELATED"/>
    <property type="match status" value="1"/>
</dbReference>
<dbReference type="InterPro" id="IPR013078">
    <property type="entry name" value="His_Pase_superF_clade-1"/>
</dbReference>
<dbReference type="EMBL" id="LQPR01000002">
    <property type="protein sequence ID" value="ORW75470.1"/>
    <property type="molecule type" value="Genomic_DNA"/>
</dbReference>
<dbReference type="Pfam" id="PF00300">
    <property type="entry name" value="His_Phos_1"/>
    <property type="match status" value="1"/>
</dbReference>
<sequence>MTEILLIRHGQPRPGYVDPPLSPVGRHQSERLGRWLAGERVDAVVASPMARALETAEVAAHEMALAVAGTLEDLREWDRDHRSDGTYVAIEDLGDDNPRSHALRTGRYEYFVPDIDRTGFLSRARRVVDELSDRWPGRRVAAFSHGGLINAALSTVLGLEEQLFFFLPDYTSVSTVRVMPGGRRVVHALNNTSHLVGQRVPEPDSMLARRPGADRPIIRTQ</sequence>
<evidence type="ECO:0000313" key="1">
    <source>
        <dbReference type="EMBL" id="ORW75470.1"/>
    </source>
</evidence>
<dbReference type="SMART" id="SM00855">
    <property type="entry name" value="PGAM"/>
    <property type="match status" value="1"/>
</dbReference>
<evidence type="ECO:0000313" key="2">
    <source>
        <dbReference type="Proteomes" id="UP000193387"/>
    </source>
</evidence>
<name>A0AAJ3NUD1_9MYCO</name>
<comment type="caution">
    <text evidence="1">The sequence shown here is derived from an EMBL/GenBank/DDBJ whole genome shotgun (WGS) entry which is preliminary data.</text>
</comment>
<reference evidence="1 2" key="1">
    <citation type="submission" date="2016-01" db="EMBL/GenBank/DDBJ databases">
        <title>The new phylogeny of the genus Mycobacterium.</title>
        <authorList>
            <person name="Tarcisio F."/>
            <person name="Conor M."/>
            <person name="Antonella G."/>
            <person name="Elisabetta G."/>
            <person name="Giulia F.S."/>
            <person name="Sara T."/>
            <person name="Anna F."/>
            <person name="Clotilde B."/>
            <person name="Roberto B."/>
            <person name="Veronica D.S."/>
            <person name="Fabio R."/>
            <person name="Monica P."/>
            <person name="Olivier J."/>
            <person name="Enrico T."/>
            <person name="Nicola S."/>
        </authorList>
    </citation>
    <scope>NUCLEOTIDE SEQUENCE [LARGE SCALE GENOMIC DNA]</scope>
    <source>
        <strain evidence="1 2">DSM 44616</strain>
    </source>
</reference>